<organism evidence="1 2">
    <name type="scientific">Panagrolaimus sp. JU765</name>
    <dbReference type="NCBI Taxonomy" id="591449"/>
    <lineage>
        <taxon>Eukaryota</taxon>
        <taxon>Metazoa</taxon>
        <taxon>Ecdysozoa</taxon>
        <taxon>Nematoda</taxon>
        <taxon>Chromadorea</taxon>
        <taxon>Rhabditida</taxon>
        <taxon>Tylenchina</taxon>
        <taxon>Panagrolaimomorpha</taxon>
        <taxon>Panagrolaimoidea</taxon>
        <taxon>Panagrolaimidae</taxon>
        <taxon>Panagrolaimus</taxon>
    </lineage>
</organism>
<evidence type="ECO:0000313" key="1">
    <source>
        <dbReference type="Proteomes" id="UP000887576"/>
    </source>
</evidence>
<reference evidence="2" key="1">
    <citation type="submission" date="2022-11" db="UniProtKB">
        <authorList>
            <consortium name="WormBaseParasite"/>
        </authorList>
    </citation>
    <scope>IDENTIFICATION</scope>
</reference>
<accession>A0AC34QT07</accession>
<evidence type="ECO:0000313" key="2">
    <source>
        <dbReference type="WBParaSite" id="JU765_v2.g19057.t1"/>
    </source>
</evidence>
<dbReference type="Proteomes" id="UP000887576">
    <property type="component" value="Unplaced"/>
</dbReference>
<dbReference type="WBParaSite" id="JU765_v2.g19057.t1">
    <property type="protein sequence ID" value="JU765_v2.g19057.t1"/>
    <property type="gene ID" value="JU765_v2.g19057"/>
</dbReference>
<protein>
    <submittedName>
        <fullName evidence="2">Protein SPT2 homolog</fullName>
    </submittedName>
</protein>
<proteinExistence type="predicted"/>
<name>A0AC34QT07_9BILA</name>
<sequence>MSTKPAVSLVSDDMLDLLNDAKTITTKPVPKKPGMVKKPAISKPLKPAPTITNVKPKTNGKTPTSSSSKSGNSSSLVNNKKPSLPPRRLPPPMSSFEEMMKLASQNVQKLQSGDLPTAPPPVSKPFAEASRNMSSNKYKPSEKAVSKKPVVEANRNVKKPVPASANTKTKSDGKAPTGSSSKSGSSSNVIYDKKSSLPPKKQLPPMSHSDKMKKLPTQNGQKLQSGKLSAAPPPVSKSSADMSRNMSSNKYKPFEKSISKKPVVEVNRDVRNPVSTLDRRKSAMETRPSSNKPMVNSRSSMMNSQSSMNSRPSMMDSRSSMNSRPSVMDSRSSMVKSRPPVMSSQYSMNSRSTMMSSRPPMNSRPVMKRRYNDYDDDEYDSMDDFIDDDVNEDYVPRNELNKVLRNFCRSDQDTWRRRERDIDIRGMEAGFRTIEAEDRKSSKIARYEDMLEEQRGARQLK</sequence>